<name>A0ABQ1VZX5_9BACT</name>
<feature type="transmembrane region" description="Helical" evidence="1">
    <location>
        <begin position="78"/>
        <end position="96"/>
    </location>
</feature>
<evidence type="ECO:0000313" key="3">
    <source>
        <dbReference type="Proteomes" id="UP000634043"/>
    </source>
</evidence>
<accession>A0ABQ1VZX5</accession>
<gene>
    <name evidence="2" type="ORF">GCM10011323_10540</name>
</gene>
<dbReference type="Proteomes" id="UP000634043">
    <property type="component" value="Unassembled WGS sequence"/>
</dbReference>
<sequence length="154" mass="16778">MRIEKQFVTGIARGLTYYAGGAALVWLTYLLFGWEYAHAPGAHHMVGLLVLVIGAVLLIRRLIAVLTTPADTHNKGALLVHALAVVGFILFFKLIILNGALKRDTGDPAGSEALTLHNQTNTLPLSDTLFLQVADSVQHIEKEQPLHKIGRLPK</sequence>
<dbReference type="EMBL" id="BMFP01000002">
    <property type="protein sequence ID" value="GGG07860.1"/>
    <property type="molecule type" value="Genomic_DNA"/>
</dbReference>
<protein>
    <submittedName>
        <fullName evidence="2">Uncharacterized protein</fullName>
    </submittedName>
</protein>
<feature type="transmembrane region" description="Helical" evidence="1">
    <location>
        <begin position="46"/>
        <end position="66"/>
    </location>
</feature>
<evidence type="ECO:0000313" key="2">
    <source>
        <dbReference type="EMBL" id="GGG07860.1"/>
    </source>
</evidence>
<keyword evidence="1" id="KW-0812">Transmembrane</keyword>
<organism evidence="2 3">
    <name type="scientific">Pontibacter amylolyticus</name>
    <dbReference type="NCBI Taxonomy" id="1424080"/>
    <lineage>
        <taxon>Bacteria</taxon>
        <taxon>Pseudomonadati</taxon>
        <taxon>Bacteroidota</taxon>
        <taxon>Cytophagia</taxon>
        <taxon>Cytophagales</taxon>
        <taxon>Hymenobacteraceae</taxon>
        <taxon>Pontibacter</taxon>
    </lineage>
</organism>
<proteinExistence type="predicted"/>
<feature type="transmembrane region" description="Helical" evidence="1">
    <location>
        <begin position="15"/>
        <end position="34"/>
    </location>
</feature>
<keyword evidence="3" id="KW-1185">Reference proteome</keyword>
<dbReference type="RefSeq" id="WP_188500495.1">
    <property type="nucleotide sequence ID" value="NZ_BMFP01000002.1"/>
</dbReference>
<evidence type="ECO:0000256" key="1">
    <source>
        <dbReference type="SAM" id="Phobius"/>
    </source>
</evidence>
<keyword evidence="1" id="KW-0472">Membrane</keyword>
<keyword evidence="1" id="KW-1133">Transmembrane helix</keyword>
<reference evidence="3" key="1">
    <citation type="journal article" date="2019" name="Int. J. Syst. Evol. Microbiol.">
        <title>The Global Catalogue of Microorganisms (GCM) 10K type strain sequencing project: providing services to taxonomists for standard genome sequencing and annotation.</title>
        <authorList>
            <consortium name="The Broad Institute Genomics Platform"/>
            <consortium name="The Broad Institute Genome Sequencing Center for Infectious Disease"/>
            <person name="Wu L."/>
            <person name="Ma J."/>
        </authorList>
    </citation>
    <scope>NUCLEOTIDE SEQUENCE [LARGE SCALE GENOMIC DNA]</scope>
    <source>
        <strain evidence="3">CGMCC 1.12749</strain>
    </source>
</reference>
<comment type="caution">
    <text evidence="2">The sequence shown here is derived from an EMBL/GenBank/DDBJ whole genome shotgun (WGS) entry which is preliminary data.</text>
</comment>